<keyword evidence="2" id="KW-1185">Reference proteome</keyword>
<evidence type="ECO:0000313" key="1">
    <source>
        <dbReference type="EMBL" id="KAA3483612.1"/>
    </source>
</evidence>
<reference evidence="2" key="1">
    <citation type="journal article" date="2019" name="Plant Biotechnol. J.">
        <title>Genome sequencing of the Australian wild diploid species Gossypium australe highlights disease resistance and delayed gland morphogenesis.</title>
        <authorList>
            <person name="Cai Y."/>
            <person name="Cai X."/>
            <person name="Wang Q."/>
            <person name="Wang P."/>
            <person name="Zhang Y."/>
            <person name="Cai C."/>
            <person name="Xu Y."/>
            <person name="Wang K."/>
            <person name="Zhou Z."/>
            <person name="Wang C."/>
            <person name="Geng S."/>
            <person name="Li B."/>
            <person name="Dong Q."/>
            <person name="Hou Y."/>
            <person name="Wang H."/>
            <person name="Ai P."/>
            <person name="Liu Z."/>
            <person name="Yi F."/>
            <person name="Sun M."/>
            <person name="An G."/>
            <person name="Cheng J."/>
            <person name="Zhang Y."/>
            <person name="Shi Q."/>
            <person name="Xie Y."/>
            <person name="Shi X."/>
            <person name="Chang Y."/>
            <person name="Huang F."/>
            <person name="Chen Y."/>
            <person name="Hong S."/>
            <person name="Mi L."/>
            <person name="Sun Q."/>
            <person name="Zhang L."/>
            <person name="Zhou B."/>
            <person name="Peng R."/>
            <person name="Zhang X."/>
            <person name="Liu F."/>
        </authorList>
    </citation>
    <scope>NUCLEOTIDE SEQUENCE [LARGE SCALE GENOMIC DNA]</scope>
    <source>
        <strain evidence="2">cv. PA1801</strain>
    </source>
</reference>
<gene>
    <name evidence="1" type="ORF">EPI10_005771</name>
</gene>
<dbReference type="GO" id="GO:0003964">
    <property type="term" value="F:RNA-directed DNA polymerase activity"/>
    <property type="evidence" value="ECO:0007669"/>
    <property type="project" value="UniProtKB-KW"/>
</dbReference>
<keyword evidence="1" id="KW-0548">Nucleotidyltransferase</keyword>
<dbReference type="OrthoDB" id="410104at2759"/>
<proteinExistence type="predicted"/>
<sequence>MRCVCSVSYSVSLNGSTSEWFSPSRGLRQWDPFKGFSILIEEAKRKGLMRGAPIGRARFSINHLFFADDIILFGDASCTGRKQFKMLLRNMN</sequence>
<dbReference type="Proteomes" id="UP000325315">
    <property type="component" value="Unassembled WGS sequence"/>
</dbReference>
<protein>
    <submittedName>
        <fullName evidence="1">Reverse transcriptase</fullName>
    </submittedName>
</protein>
<comment type="caution">
    <text evidence="1">The sequence shown here is derived from an EMBL/GenBank/DDBJ whole genome shotgun (WGS) entry which is preliminary data.</text>
</comment>
<accession>A0A5B6WRY3</accession>
<dbReference type="AlphaFoldDB" id="A0A5B6WRY3"/>
<evidence type="ECO:0000313" key="2">
    <source>
        <dbReference type="Proteomes" id="UP000325315"/>
    </source>
</evidence>
<dbReference type="EMBL" id="SMMG02000002">
    <property type="protein sequence ID" value="KAA3483612.1"/>
    <property type="molecule type" value="Genomic_DNA"/>
</dbReference>
<keyword evidence="1" id="KW-0808">Transferase</keyword>
<name>A0A5B6WRY3_9ROSI</name>
<keyword evidence="1" id="KW-0695">RNA-directed DNA polymerase</keyword>
<organism evidence="1 2">
    <name type="scientific">Gossypium australe</name>
    <dbReference type="NCBI Taxonomy" id="47621"/>
    <lineage>
        <taxon>Eukaryota</taxon>
        <taxon>Viridiplantae</taxon>
        <taxon>Streptophyta</taxon>
        <taxon>Embryophyta</taxon>
        <taxon>Tracheophyta</taxon>
        <taxon>Spermatophyta</taxon>
        <taxon>Magnoliopsida</taxon>
        <taxon>eudicotyledons</taxon>
        <taxon>Gunneridae</taxon>
        <taxon>Pentapetalae</taxon>
        <taxon>rosids</taxon>
        <taxon>malvids</taxon>
        <taxon>Malvales</taxon>
        <taxon>Malvaceae</taxon>
        <taxon>Malvoideae</taxon>
        <taxon>Gossypium</taxon>
    </lineage>
</organism>